<dbReference type="EMBL" id="JANIEX010000821">
    <property type="protein sequence ID" value="KAJ3562874.1"/>
    <property type="molecule type" value="Genomic_DNA"/>
</dbReference>
<dbReference type="Proteomes" id="UP001213000">
    <property type="component" value="Unassembled WGS sequence"/>
</dbReference>
<dbReference type="AlphaFoldDB" id="A0AAD5VKZ5"/>
<keyword evidence="2" id="KW-1185">Reference proteome</keyword>
<evidence type="ECO:0000313" key="1">
    <source>
        <dbReference type="EMBL" id="KAJ3562874.1"/>
    </source>
</evidence>
<proteinExistence type="predicted"/>
<evidence type="ECO:0000313" key="2">
    <source>
        <dbReference type="Proteomes" id="UP001213000"/>
    </source>
</evidence>
<sequence>MYTQRHGMSDAFPLVIVGFADVSSVTRVGSKVYFTLLAPLQDSRNRQIWDSGINKCIELISTGGGTHDEISLPVDQRRTEIRVTIDVGSVALSTRMGFQVIPEHLEERLMRSTNCPLKLTLLMVYGGPRTSWRTGKRIDLSLSSSRTSYAHAMTDITLTTRAARDPDYAGKDCNSRQYDWNTEPFLDVLSRGSGRRVSREPVSLGIIGSVRLEASNVGPLGDYPMKSRRMDQACIGLVLTRPMDSKLQTEWDRAIALFREVAALIEGTVSCKKFFNEEEITLSRPVFTTTNSPFNNRFLWYTEDDSSCIQWPVPVDEKFRLYNLLDRGLRPLRTALTGNHRDRTCEGLEPLAYVKLYMVHRVVGGLDHVEGVIAESVVDDQ</sequence>
<organism evidence="1 2">
    <name type="scientific">Leucocoprinus birnbaumii</name>
    <dbReference type="NCBI Taxonomy" id="56174"/>
    <lineage>
        <taxon>Eukaryota</taxon>
        <taxon>Fungi</taxon>
        <taxon>Dikarya</taxon>
        <taxon>Basidiomycota</taxon>
        <taxon>Agaricomycotina</taxon>
        <taxon>Agaricomycetes</taxon>
        <taxon>Agaricomycetidae</taxon>
        <taxon>Agaricales</taxon>
        <taxon>Agaricineae</taxon>
        <taxon>Agaricaceae</taxon>
        <taxon>Leucocoprinus</taxon>
    </lineage>
</organism>
<name>A0AAD5VKZ5_9AGAR</name>
<accession>A0AAD5VKZ5</accession>
<protein>
    <submittedName>
        <fullName evidence="1">Uncharacterized protein</fullName>
    </submittedName>
</protein>
<gene>
    <name evidence="1" type="ORF">NP233_g9307</name>
</gene>
<comment type="caution">
    <text evidence="1">The sequence shown here is derived from an EMBL/GenBank/DDBJ whole genome shotgun (WGS) entry which is preliminary data.</text>
</comment>
<reference evidence="1" key="1">
    <citation type="submission" date="2022-07" db="EMBL/GenBank/DDBJ databases">
        <title>Genome Sequence of Leucocoprinus birnbaumii.</title>
        <authorList>
            <person name="Buettner E."/>
        </authorList>
    </citation>
    <scope>NUCLEOTIDE SEQUENCE</scope>
    <source>
        <strain evidence="1">VT141</strain>
    </source>
</reference>